<organism evidence="2 3">
    <name type="scientific">Mycoplasma marinum</name>
    <dbReference type="NCBI Taxonomy" id="1937190"/>
    <lineage>
        <taxon>Bacteria</taxon>
        <taxon>Bacillati</taxon>
        <taxon>Mycoplasmatota</taxon>
        <taxon>Mollicutes</taxon>
        <taxon>Mycoplasmataceae</taxon>
        <taxon>Mycoplasma</taxon>
    </lineage>
</organism>
<evidence type="ECO:0000313" key="2">
    <source>
        <dbReference type="EMBL" id="TCG11325.1"/>
    </source>
</evidence>
<keyword evidence="3" id="KW-1185">Reference proteome</keyword>
<gene>
    <name evidence="2" type="ORF">C4B24_02120</name>
</gene>
<reference evidence="2 3" key="1">
    <citation type="submission" date="2018-02" db="EMBL/GenBank/DDBJ databases">
        <title>Mycoplasma marinum and Mycoplasma todarodis sp. nov., moderately halophilic and psychrotolerant mycoplasmas isolated from cephalopods.</title>
        <authorList>
            <person name="Viver T."/>
        </authorList>
    </citation>
    <scope>NUCLEOTIDE SEQUENCE [LARGE SCALE GENOMIC DNA]</scope>
    <source>
        <strain evidence="2 3">PE</strain>
    </source>
</reference>
<evidence type="ECO:0000256" key="1">
    <source>
        <dbReference type="SAM" id="MobiDB-lite"/>
    </source>
</evidence>
<protein>
    <recommendedName>
        <fullName evidence="4">Lipoprotein</fullName>
    </recommendedName>
</protein>
<feature type="region of interest" description="Disordered" evidence="1">
    <location>
        <begin position="44"/>
        <end position="65"/>
    </location>
</feature>
<accession>A0A4R0XR10</accession>
<evidence type="ECO:0000313" key="3">
    <source>
        <dbReference type="Proteomes" id="UP000294192"/>
    </source>
</evidence>
<sequence length="323" mass="35614">MKKTKQISLGILSGVSIIAMPLVAIVSCGKYGGNKNISKDFLSGVKTPSSKKPMTKTPAAKKPENTKVVIKKPSSKKPMTKKVDNKIPVVSLKEISLPTVHILVASDIVDAKPVSFIDKNNQTKKSDGSVVLSGEGKLANKLIKQLDVQNTTYIIEHKYTKWISNGSREKHIETSKSLKDLKNLGNSSVITIKYTANQGYKIKGNDILTLDLSSMHLPEVVFNKTYNASNDFNAFIYDLKTGIKKNNFHSEMNAIKDDILYLDMGTYSGDIKFGEFSGSDMKQFIGTNVSNIEDWAFAYQDKLTKIDIRNVGKIGQGAFGKHN</sequence>
<dbReference type="AlphaFoldDB" id="A0A4R0XR10"/>
<dbReference type="RefSeq" id="WP_131598877.1">
    <property type="nucleotide sequence ID" value="NZ_CBDBYK010000006.1"/>
</dbReference>
<evidence type="ECO:0008006" key="4">
    <source>
        <dbReference type="Google" id="ProtNLM"/>
    </source>
</evidence>
<feature type="compositionally biased region" description="Low complexity" evidence="1">
    <location>
        <begin position="46"/>
        <end position="60"/>
    </location>
</feature>
<name>A0A4R0XR10_9MOLU</name>
<proteinExistence type="predicted"/>
<dbReference type="EMBL" id="PSZO01000008">
    <property type="protein sequence ID" value="TCG11325.1"/>
    <property type="molecule type" value="Genomic_DNA"/>
</dbReference>
<comment type="caution">
    <text evidence="2">The sequence shown here is derived from an EMBL/GenBank/DDBJ whole genome shotgun (WGS) entry which is preliminary data.</text>
</comment>
<dbReference type="Proteomes" id="UP000294192">
    <property type="component" value="Unassembled WGS sequence"/>
</dbReference>
<dbReference type="PROSITE" id="PS51257">
    <property type="entry name" value="PROKAR_LIPOPROTEIN"/>
    <property type="match status" value="1"/>
</dbReference>